<evidence type="ECO:0000256" key="1">
    <source>
        <dbReference type="SAM" id="Phobius"/>
    </source>
</evidence>
<organism evidence="3 4">
    <name type="scientific">Planococcus kocurii</name>
    <dbReference type="NCBI Taxonomy" id="1374"/>
    <lineage>
        <taxon>Bacteria</taxon>
        <taxon>Bacillati</taxon>
        <taxon>Bacillota</taxon>
        <taxon>Bacilli</taxon>
        <taxon>Bacillales</taxon>
        <taxon>Caryophanaceae</taxon>
        <taxon>Planococcus</taxon>
    </lineage>
</organism>
<keyword evidence="1" id="KW-0472">Membrane</keyword>
<feature type="transmembrane region" description="Helical" evidence="1">
    <location>
        <begin position="6"/>
        <end position="24"/>
    </location>
</feature>
<feature type="domain" description="DUF6680" evidence="2">
    <location>
        <begin position="6"/>
        <end position="111"/>
    </location>
</feature>
<dbReference type="RefSeq" id="WP_058386257.1">
    <property type="nucleotide sequence ID" value="NZ_CP013661.2"/>
</dbReference>
<dbReference type="Pfam" id="PF20385">
    <property type="entry name" value="DUF6680"/>
    <property type="match status" value="1"/>
</dbReference>
<evidence type="ECO:0000313" key="3">
    <source>
        <dbReference type="EMBL" id="ALS79610.1"/>
    </source>
</evidence>
<proteinExistence type="predicted"/>
<evidence type="ECO:0000259" key="2">
    <source>
        <dbReference type="Pfam" id="PF20385"/>
    </source>
</evidence>
<gene>
    <name evidence="3" type="ORF">AUO94_13675</name>
</gene>
<evidence type="ECO:0000313" key="4">
    <source>
        <dbReference type="Proteomes" id="UP000065533"/>
    </source>
</evidence>
<protein>
    <recommendedName>
        <fullName evidence="2">DUF6680 domain-containing protein</fullName>
    </recommendedName>
</protein>
<sequence>MEWAFVIIPSLLSGIIGVGISSWYHKRSEKRRQKYIVLEQLIGNRYDLSGEKFSEALNKIFIVFNDSKDVLIALKAFHESIVVQNRESNITDQRLMELFKALCKDLDINTDILTDSFYLQAFNNR</sequence>
<dbReference type="EMBL" id="CP013661">
    <property type="protein sequence ID" value="ALS79610.1"/>
    <property type="molecule type" value="Genomic_DNA"/>
</dbReference>
<keyword evidence="1" id="KW-1133">Transmembrane helix</keyword>
<accession>A0ABM5WZ34</accession>
<dbReference type="InterPro" id="IPR046502">
    <property type="entry name" value="DUF6680"/>
</dbReference>
<name>A0ABM5WZ34_9BACL</name>
<keyword evidence="1" id="KW-0812">Transmembrane</keyword>
<reference evidence="3" key="1">
    <citation type="submission" date="2016-01" db="EMBL/GenBank/DDBJ databases">
        <title>Complete genome of Planococcus kocurri type strain.</title>
        <authorList>
            <person name="See-Too W.S."/>
        </authorList>
    </citation>
    <scope>NUCLEOTIDE SEQUENCE [LARGE SCALE GENOMIC DNA]</scope>
    <source>
        <strain evidence="3">ATCC 43650</strain>
    </source>
</reference>
<keyword evidence="4" id="KW-1185">Reference proteome</keyword>
<dbReference type="Proteomes" id="UP000065533">
    <property type="component" value="Chromosome"/>
</dbReference>